<dbReference type="PROSITE" id="PS50082">
    <property type="entry name" value="WD_REPEATS_2"/>
    <property type="match status" value="3"/>
</dbReference>
<feature type="repeat" description="WD" evidence="9">
    <location>
        <begin position="516"/>
        <end position="557"/>
    </location>
</feature>
<gene>
    <name evidence="11" type="ORF">THAOC_03458</name>
</gene>
<keyword evidence="5" id="KW-0677">Repeat</keyword>
<evidence type="ECO:0000256" key="2">
    <source>
        <dbReference type="ARBA" id="ARBA00022574"/>
    </source>
</evidence>
<dbReference type="CDD" id="cd00200">
    <property type="entry name" value="WD40"/>
    <property type="match status" value="1"/>
</dbReference>
<sequence>GSRPRRKTLAVIPDSDAPRGRRLGVESVGTEALISARLSSDSRGKSIRRRPACPRVNRARTVTYSTNKYDGPPERLPVVGRRRRRAFAAATQGVDDAVQARGGPLGPLPSVPVAVLRNKGYVGGGGRGGRGGPPPSLAAGGSSSSAVVAAPNAPKSALGAVQGPSSLHDPSDSTSAFVRAIDAVSGSTSRIEADAGVDEDAFARNRNAFQRGAHANARIGEVALAPGDTTREIARNDYGQARRNYAVLNALADAKAAAAEGDMSVLKSRDFDFERHTVDGQRGVNVTTEEEIARDGNKRRIDVYGAADGGGPGAGGLSRRQRRRAAREADGPLVHDPDDELAHGVWAPPSASERALAEDAVPMIESGVELDPRIVKERERIAERDRIRGIAESEENEKEKFDRMVERKLSHLLPPRLKEDSEAIEPSTVFHGTEEVDYRGRSWTAPPSGSRPAEPFDTEDHACYVPKKCVHRFTGHEKGVHRIRLSPRTGHLILSAGLDHTCKVWSVEKKCCMRTYTGHAAAVRDVQFNNDGTKFLSASFDRYLRLWDVESGKVLGTYTNRRVPYVVKFYPHDDNTFVVGCSDNKIVAYDATTGEITQEYDHHLAAVNTITFVEDNGTKMVTSSDDKKVLVWEWDIGVPIKYISDPTMHSMPVVTMHPSLRYLVCQSLDNRICVFQAGDRYAAQRKKNFRGHNTAGYACDISCSPDGRFVTSGDSGGRVFFWDFKRSRVLQKYAAHAKGPAIGTAWHPVEPSTVFTCGWDGVIKMWQTFQTYDIESLSRPGFLWLSPPLGGQWCVARASDAGSRRRLWRSRTPEAASDVLAK</sequence>
<dbReference type="eggNOG" id="KOG0282">
    <property type="taxonomic scope" value="Eukaryota"/>
</dbReference>
<dbReference type="EMBL" id="AGNL01003326">
    <property type="protein sequence ID" value="EJK74844.1"/>
    <property type="molecule type" value="Genomic_DNA"/>
</dbReference>
<dbReference type="InterPro" id="IPR001680">
    <property type="entry name" value="WD40_rpt"/>
</dbReference>
<dbReference type="Pfam" id="PF00400">
    <property type="entry name" value="WD40"/>
    <property type="match status" value="5"/>
</dbReference>
<dbReference type="GO" id="GO:0071013">
    <property type="term" value="C:catalytic step 2 spliceosome"/>
    <property type="evidence" value="ECO:0007669"/>
    <property type="project" value="InterPro"/>
</dbReference>
<dbReference type="PANTHER" id="PTHR43979">
    <property type="entry name" value="PRE-MRNA-PROCESSING FACTOR 17"/>
    <property type="match status" value="1"/>
</dbReference>
<evidence type="ECO:0000256" key="10">
    <source>
        <dbReference type="SAM" id="MobiDB-lite"/>
    </source>
</evidence>
<evidence type="ECO:0000256" key="1">
    <source>
        <dbReference type="ARBA" id="ARBA00004123"/>
    </source>
</evidence>
<comment type="caution">
    <text evidence="11">The sequence shown here is derived from an EMBL/GenBank/DDBJ whole genome shotgun (WGS) entry which is preliminary data.</text>
</comment>
<reference evidence="11 12" key="1">
    <citation type="journal article" date="2012" name="Genome Biol.">
        <title>Genome and low-iron response of an oceanic diatom adapted to chronic iron limitation.</title>
        <authorList>
            <person name="Lommer M."/>
            <person name="Specht M."/>
            <person name="Roy A.S."/>
            <person name="Kraemer L."/>
            <person name="Andreson R."/>
            <person name="Gutowska M.A."/>
            <person name="Wolf J."/>
            <person name="Bergner S.V."/>
            <person name="Schilhabel M.B."/>
            <person name="Klostermeier U.C."/>
            <person name="Beiko R.G."/>
            <person name="Rosenstiel P."/>
            <person name="Hippler M."/>
            <person name="Laroche J."/>
        </authorList>
    </citation>
    <scope>NUCLEOTIDE SEQUENCE [LARGE SCALE GENOMIC DNA]</scope>
    <source>
        <strain evidence="11 12">CCMP1005</strain>
    </source>
</reference>
<evidence type="ECO:0000256" key="9">
    <source>
        <dbReference type="PROSITE-ProRule" id="PRU00221"/>
    </source>
</evidence>
<dbReference type="GO" id="GO:0000398">
    <property type="term" value="P:mRNA splicing, via spliceosome"/>
    <property type="evidence" value="ECO:0007669"/>
    <property type="project" value="InterPro"/>
</dbReference>
<evidence type="ECO:0000313" key="11">
    <source>
        <dbReference type="EMBL" id="EJK74844.1"/>
    </source>
</evidence>
<feature type="non-terminal residue" evidence="11">
    <location>
        <position position="1"/>
    </location>
</feature>
<keyword evidence="4" id="KW-0747">Spliceosome</keyword>
<dbReference type="InterPro" id="IPR032847">
    <property type="entry name" value="PRPF17"/>
</dbReference>
<keyword evidence="7" id="KW-0539">Nucleus</keyword>
<dbReference type="OrthoDB" id="10257301at2759"/>
<dbReference type="SUPFAM" id="SSF50978">
    <property type="entry name" value="WD40 repeat-like"/>
    <property type="match status" value="1"/>
</dbReference>
<dbReference type="GO" id="GO:0003729">
    <property type="term" value="F:mRNA binding"/>
    <property type="evidence" value="ECO:0007669"/>
    <property type="project" value="TreeGrafter"/>
</dbReference>
<feature type="compositionally biased region" description="Gly residues" evidence="10">
    <location>
        <begin position="307"/>
        <end position="316"/>
    </location>
</feature>
<feature type="region of interest" description="Disordered" evidence="10">
    <location>
        <begin position="303"/>
        <end position="340"/>
    </location>
</feature>
<dbReference type="PROSITE" id="PS50294">
    <property type="entry name" value="WD_REPEATS_REGION"/>
    <property type="match status" value="3"/>
</dbReference>
<feature type="region of interest" description="Disordered" evidence="10">
    <location>
        <begin position="124"/>
        <end position="147"/>
    </location>
</feature>
<keyword evidence="12" id="KW-1185">Reference proteome</keyword>
<dbReference type="InterPro" id="IPR018391">
    <property type="entry name" value="PQQ_b-propeller_rpt"/>
</dbReference>
<keyword evidence="3" id="KW-0507">mRNA processing</keyword>
<evidence type="ECO:0000256" key="7">
    <source>
        <dbReference type="ARBA" id="ARBA00023242"/>
    </source>
</evidence>
<feature type="repeat" description="WD" evidence="9">
    <location>
        <begin position="473"/>
        <end position="515"/>
    </location>
</feature>
<organism evidence="11 12">
    <name type="scientific">Thalassiosira oceanica</name>
    <name type="common">Marine diatom</name>
    <dbReference type="NCBI Taxonomy" id="159749"/>
    <lineage>
        <taxon>Eukaryota</taxon>
        <taxon>Sar</taxon>
        <taxon>Stramenopiles</taxon>
        <taxon>Ochrophyta</taxon>
        <taxon>Bacillariophyta</taxon>
        <taxon>Coscinodiscophyceae</taxon>
        <taxon>Thalassiosirophycidae</taxon>
        <taxon>Thalassiosirales</taxon>
        <taxon>Thalassiosiraceae</taxon>
        <taxon>Thalassiosira</taxon>
    </lineage>
</organism>
<evidence type="ECO:0000256" key="4">
    <source>
        <dbReference type="ARBA" id="ARBA00022728"/>
    </source>
</evidence>
<evidence type="ECO:0000256" key="8">
    <source>
        <dbReference type="ARBA" id="ARBA00068146"/>
    </source>
</evidence>
<evidence type="ECO:0000256" key="5">
    <source>
        <dbReference type="ARBA" id="ARBA00022737"/>
    </source>
</evidence>
<evidence type="ECO:0000313" key="12">
    <source>
        <dbReference type="Proteomes" id="UP000266841"/>
    </source>
</evidence>
<keyword evidence="2 9" id="KW-0853">WD repeat</keyword>
<protein>
    <recommendedName>
        <fullName evidence="8">Pre-mRNA-processing factor 17</fullName>
    </recommendedName>
</protein>
<feature type="compositionally biased region" description="Low complexity" evidence="10">
    <location>
        <begin position="137"/>
        <end position="147"/>
    </location>
</feature>
<evidence type="ECO:0000256" key="6">
    <source>
        <dbReference type="ARBA" id="ARBA00023187"/>
    </source>
</evidence>
<dbReference type="OMA" id="AGRCIKT"/>
<dbReference type="InterPro" id="IPR015943">
    <property type="entry name" value="WD40/YVTN_repeat-like_dom_sf"/>
</dbReference>
<dbReference type="PANTHER" id="PTHR43979:SF1">
    <property type="entry name" value="PRE-MRNA-PROCESSING FACTOR 17"/>
    <property type="match status" value="1"/>
</dbReference>
<feature type="repeat" description="WD" evidence="9">
    <location>
        <begin position="600"/>
        <end position="633"/>
    </location>
</feature>
<dbReference type="Proteomes" id="UP000266841">
    <property type="component" value="Unassembled WGS sequence"/>
</dbReference>
<dbReference type="SMART" id="SM00320">
    <property type="entry name" value="WD40"/>
    <property type="match status" value="7"/>
</dbReference>
<evidence type="ECO:0000256" key="3">
    <source>
        <dbReference type="ARBA" id="ARBA00022664"/>
    </source>
</evidence>
<dbReference type="FunFam" id="2.130.10.10:FF:000034">
    <property type="entry name" value="Pre-mRNA-processing factor 17, putative"/>
    <property type="match status" value="1"/>
</dbReference>
<dbReference type="SMART" id="SM00564">
    <property type="entry name" value="PQQ"/>
    <property type="match status" value="2"/>
</dbReference>
<dbReference type="AlphaFoldDB" id="K0TCF0"/>
<dbReference type="InterPro" id="IPR036322">
    <property type="entry name" value="WD40_repeat_dom_sf"/>
</dbReference>
<accession>K0TCF0</accession>
<feature type="compositionally biased region" description="Basic and acidic residues" evidence="10">
    <location>
        <begin position="326"/>
        <end position="340"/>
    </location>
</feature>
<proteinExistence type="predicted"/>
<keyword evidence="6" id="KW-0508">mRNA splicing</keyword>
<name>K0TCF0_THAOC</name>
<dbReference type="Gene3D" id="2.130.10.10">
    <property type="entry name" value="YVTN repeat-like/Quinoprotein amine dehydrogenase"/>
    <property type="match status" value="1"/>
</dbReference>
<comment type="subcellular location">
    <subcellularLocation>
        <location evidence="1">Nucleus</location>
    </subcellularLocation>
</comment>